<protein>
    <submittedName>
        <fullName evidence="1">Unnamed protein product</fullName>
    </submittedName>
</protein>
<gene>
    <name evidence="1" type="ORF">Cboi01_000453000</name>
</gene>
<reference evidence="1" key="1">
    <citation type="submission" date="2023-04" db="EMBL/GenBank/DDBJ databases">
        <title>Candida boidinii NBRC 1967.</title>
        <authorList>
            <person name="Ichikawa N."/>
            <person name="Sato H."/>
            <person name="Tonouchi N."/>
        </authorList>
    </citation>
    <scope>NUCLEOTIDE SEQUENCE</scope>
    <source>
        <strain evidence="1">NBRC 1967</strain>
    </source>
</reference>
<dbReference type="Proteomes" id="UP001165101">
    <property type="component" value="Unassembled WGS sequence"/>
</dbReference>
<name>A0ACB5TY37_CANBO</name>
<sequence>MSAGNLIDPNSSILSESGAGFEDLSGNNIRSVNGNNGKDDNEKSLFYEGNKEEDIAKIDSMTVARLFNTASFIEKDTKITSKTLKSVSEYLRLFTCEAIVRANEKRIIDQKFNSNRYNIINSTVSDTKRANYDFGTNNVGGVSAENTGKDEEEDDMDDDFDDFEELPGMTGNTNVLGQQSQKSKRPKIIEDVLDLSHLEDIAGLLTLDF</sequence>
<accession>A0ACB5TY37</accession>
<keyword evidence="2" id="KW-1185">Reference proteome</keyword>
<dbReference type="EMBL" id="BSXV01002955">
    <property type="protein sequence ID" value="GME97191.1"/>
    <property type="molecule type" value="Genomic_DNA"/>
</dbReference>
<comment type="caution">
    <text evidence="1">The sequence shown here is derived from an EMBL/GenBank/DDBJ whole genome shotgun (WGS) entry which is preliminary data.</text>
</comment>
<organism evidence="1 2">
    <name type="scientific">Candida boidinii</name>
    <name type="common">Yeast</name>
    <dbReference type="NCBI Taxonomy" id="5477"/>
    <lineage>
        <taxon>Eukaryota</taxon>
        <taxon>Fungi</taxon>
        <taxon>Dikarya</taxon>
        <taxon>Ascomycota</taxon>
        <taxon>Saccharomycotina</taxon>
        <taxon>Pichiomycetes</taxon>
        <taxon>Pichiales</taxon>
        <taxon>Pichiaceae</taxon>
        <taxon>Ogataea</taxon>
        <taxon>Ogataea/Candida clade</taxon>
    </lineage>
</organism>
<evidence type="ECO:0000313" key="2">
    <source>
        <dbReference type="Proteomes" id="UP001165101"/>
    </source>
</evidence>
<evidence type="ECO:0000313" key="1">
    <source>
        <dbReference type="EMBL" id="GME97191.1"/>
    </source>
</evidence>
<proteinExistence type="predicted"/>